<feature type="domain" description="ABC transporter" evidence="12">
    <location>
        <begin position="1907"/>
        <end position="2158"/>
    </location>
</feature>
<protein>
    <recommendedName>
        <fullName evidence="12">ABC transporter domain-containing protein</fullName>
    </recommendedName>
</protein>
<dbReference type="InterPro" id="IPR013525">
    <property type="entry name" value="ABC2_TM"/>
</dbReference>
<evidence type="ECO:0000256" key="8">
    <source>
        <dbReference type="ARBA" id="ARBA00022989"/>
    </source>
</evidence>
<dbReference type="GO" id="GO:0016020">
    <property type="term" value="C:membrane"/>
    <property type="evidence" value="ECO:0007669"/>
    <property type="project" value="UniProtKB-SubCell"/>
</dbReference>
<dbReference type="GO" id="GO:0005319">
    <property type="term" value="F:lipid transporter activity"/>
    <property type="evidence" value="ECO:0007669"/>
    <property type="project" value="TreeGrafter"/>
</dbReference>
<dbReference type="InterPro" id="IPR026082">
    <property type="entry name" value="ABCA"/>
</dbReference>
<evidence type="ECO:0000256" key="2">
    <source>
        <dbReference type="ARBA" id="ARBA00008869"/>
    </source>
</evidence>
<feature type="region of interest" description="Disordered" evidence="10">
    <location>
        <begin position="1237"/>
        <end position="1256"/>
    </location>
</feature>
<accession>A0A835YSC0</accession>
<dbReference type="SMART" id="SM00382">
    <property type="entry name" value="AAA"/>
    <property type="match status" value="2"/>
</dbReference>
<dbReference type="InterPro" id="IPR027417">
    <property type="entry name" value="P-loop_NTPase"/>
</dbReference>
<dbReference type="PANTHER" id="PTHR19229">
    <property type="entry name" value="ATP-BINDING CASSETTE TRANSPORTER SUBFAMILY A ABCA"/>
    <property type="match status" value="1"/>
</dbReference>
<evidence type="ECO:0000256" key="9">
    <source>
        <dbReference type="ARBA" id="ARBA00023136"/>
    </source>
</evidence>
<evidence type="ECO:0000313" key="13">
    <source>
        <dbReference type="EMBL" id="KAG5180540.1"/>
    </source>
</evidence>
<dbReference type="SUPFAM" id="SSF52540">
    <property type="entry name" value="P-loop containing nucleoside triphosphate hydrolases"/>
    <property type="match status" value="2"/>
</dbReference>
<dbReference type="PROSITE" id="PS50893">
    <property type="entry name" value="ABC_TRANSPORTER_2"/>
    <property type="match status" value="2"/>
</dbReference>
<keyword evidence="14" id="KW-1185">Reference proteome</keyword>
<feature type="transmembrane region" description="Helical" evidence="11">
    <location>
        <begin position="1680"/>
        <end position="1706"/>
    </location>
</feature>
<dbReference type="PROSITE" id="PS00211">
    <property type="entry name" value="ABC_TRANSPORTER_1"/>
    <property type="match status" value="2"/>
</dbReference>
<evidence type="ECO:0000256" key="10">
    <source>
        <dbReference type="SAM" id="MobiDB-lite"/>
    </source>
</evidence>
<reference evidence="13" key="1">
    <citation type="submission" date="2021-02" db="EMBL/GenBank/DDBJ databases">
        <title>First Annotated Genome of the Yellow-green Alga Tribonema minus.</title>
        <authorList>
            <person name="Mahan K.M."/>
        </authorList>
    </citation>
    <scope>NUCLEOTIDE SEQUENCE</scope>
    <source>
        <strain evidence="13">UTEX B ZZ1240</strain>
    </source>
</reference>
<comment type="subcellular location">
    <subcellularLocation>
        <location evidence="1">Membrane</location>
        <topology evidence="1">Multi-pass membrane protein</topology>
    </subcellularLocation>
</comment>
<comment type="similarity">
    <text evidence="2">Belongs to the ABC transporter superfamily. ABCA family.</text>
</comment>
<keyword evidence="6" id="KW-0547">Nucleotide-binding</keyword>
<feature type="transmembrane region" description="Helical" evidence="11">
    <location>
        <begin position="469"/>
        <end position="492"/>
    </location>
</feature>
<evidence type="ECO:0000259" key="12">
    <source>
        <dbReference type="PROSITE" id="PS50893"/>
    </source>
</evidence>
<feature type="transmembrane region" description="Helical" evidence="11">
    <location>
        <begin position="534"/>
        <end position="552"/>
    </location>
</feature>
<feature type="domain" description="ABC transporter" evidence="12">
    <location>
        <begin position="717"/>
        <end position="1014"/>
    </location>
</feature>
<dbReference type="CDD" id="cd03263">
    <property type="entry name" value="ABC_subfamily_A"/>
    <property type="match status" value="2"/>
</dbReference>
<feature type="transmembrane region" description="Helical" evidence="11">
    <location>
        <begin position="1310"/>
        <end position="1332"/>
    </location>
</feature>
<feature type="compositionally biased region" description="Basic and acidic residues" evidence="10">
    <location>
        <begin position="1238"/>
        <end position="1252"/>
    </location>
</feature>
<feature type="transmembrane region" description="Helical" evidence="11">
    <location>
        <begin position="428"/>
        <end position="449"/>
    </location>
</feature>
<dbReference type="InterPro" id="IPR003593">
    <property type="entry name" value="AAA+_ATPase"/>
</dbReference>
<sequence length="2407" mass="258221">MSNAAPSGDTRATSVRPQQRRDVSSWRQFGALAYKNWLLKKRKPVSLILELLLPVAFMALLGALASSSSSQTNEPAMVDGAAYPVPTLAFLRGQTVSTPAQPNILCYDNNLFNLCACEYPKQEEFLSDINDYFQSGFNSNPLQALFQTSHSIKAYYAGCALAQNYHDLCGSVPTYPGVPTFPAALLNACPVTTTTIWSVADAEIVINNAIKIAINNAIKAADLAGIGVSIPAASIEGNCEAMHLAVVPLDTTWAAGQAGLSDTEAAALAFYQDIVTSVGAESVLGFASMGALDDYVTQKGYSRDAAIPLVGVAVVFETAAPDWSYTLRSNYTMQLNDDGYRVERVPQTNSVTDTSMRNALSTSDYQGRTVYPFNQAYLTSGLLTLQQELDTFIMRQEGIAAPDVQYRVGFFPSPEFTQNDFWPNVGDMFAIVMVLVLMYPVSNVIRALVVDKELKLKEGMLQMGLGPKVYTLSWLFQFVMTFFVLAVLLTAIGAGSVFENSSPGIVFLFFFLFFLATIALCFFLASFFQKARSASTYGSLVFFLTVFPYFAVSGDGASASSRIGACVLPSTCFAVGTLPFKDYEGNGQGVTADTVSSHDSVNISMAQVLGMLLFDIVLYSFLAWYAGQVIKSEWGTNRPWYFLVTKAYWFPAAAARDDRAAAQEALLADETQAGRRTIEPVAETLRRQLGEGGASCVAMRGLTKTFPSPNGEPFKAVDMLDLTMYRGQITALLGHAVDMLDLTMYRGQITALLGHNGAGKTTTMNMLTGMMPVTSGRAYVTGLDVKSQMTQIRQDLGVCPQHDILYPDLTVVEHLRMFAAFKGVPRKRVKEDVDLMIKAVGLVEKRGEKSAGLSGGQKRKLSVAIAFIGGSRVVFLDERKLSVAIAFIGGSCVVFLDELSVAIASIGGSRVVFLDEPTSGMDPHSRRFTWDVIRRQKEGRVIVLTTHFMDEADLLGDCIATMVALIGSWPMAAAAATTVTGDRIAIMSQGMLKCCGSSLFLKGLYGVGYNLTVVKTISGTEGEGDGKEENPADMQKRLEGASAEIEKLVRRHVRQAQVLSDVGAEVAFQLPTNASASFKPLLLELDDNKSALCVGSYGMSVTTLEERLNTKRALNTKSALGVGSYGMSVTTLEEVFIRVAHGTETAEERREISAMRQRSHSSSAAADGAAPGVARRPSDLGDIPEEAAVSKAAADAAAKEGQEAAVSKAAADAAAKEGQVCSAVDLGDIPEEAAVSKAEADAAAKEGQRGDSLEEAAVSKAAADAAAKDSASKRSRMFHPMAMTNAERFRRHVRALVVKRALTYKRDRKMVCFTTLAPAVFLLLGLLILLVFPSPDQPSLLLSFEDYNASEYCSAKLPINARSLLLGLLILLVLPSPDQPSLLLSFEDYDPSECRSARSRITPMLLLTFEDYNRSIQQSPLPYATTCDNADNVSPPPVCGIPPLITEVSTAYGVTPAPVTLPDGTTQELNQWLLDNRASTFTSGASTYELLDRRVSTFTSGASTYGAFGWNTVDVTGGAAAVDATVHSNFTAKHAAPLYNNLLSNAMLQAAGVDSTIAATMWPLPRDEAAGVDSTIAVTMWPLPATSFESNINDNTFTFPTVIFLMVGFAFIPAAWCGYVVRERETKSKHQQVVSGVSLAAYWASTYAWDMASFILTPPAVMALLAMFGKSGSLIDGAAAGLACFLLLLLWGPANMGCTYFLSFFFTSHSISMTTILFINWVFGLIAPLAVFFMLFFDSVKTIARVLKWVLRIHPGFCLGDGLLNLGNRAIVRFALNLDSDPTPFSIQVAGANLLYMLVEIFVYALLTLWVERVFSGTRTIMSYFSDKRLARRMNALKDPDSFWDSDLKGAAPEGAGSGKKRSGWCCKSAGVEDVAMVPAGGAEVVSEDPDVLTERDRVSRGVSDVIQIQGLRKVYPASTGMKVAVRNMWLGIPKGQCFALLGINGAGKTTAISTLCGEQQPCKTTAISTLCGEQQPTQGRATLAGVDVAKDAEAVHRLIGYCPQFDALFESMTAREHLEMYARIKGLRESDVKAAAEAKMTEMDLLQYADKLAGGYSGGNKRKLSVAVAMLGGPEIVFLDEPSTGVDPVARRHMWEVISRIVTTNKQCALVLTTHSMEEAEALCQRIGIMVGGRLQCLGSAQHLKSRFGSGYQLEVTAALPTSAAASAAAQSLCASAGVAPGSVVLSSEAQSLCASAGVAPGSVVLSSEAQVKQALRGSYPALESEISQDGRGSLLWQELLAEGSIQTQDVAEWALQESACRKSRVTQDVAEWALQESACNAILAFIARHFAGAQLLEKQGGKLRLALPPQEGMTLGAIFGLIEDSRAELGIGDYALDSRAELGIGDYALGQTSLEQIFNGFAAKQAEETSDAPGRAADLQHLIADSTDPEKTGSGVVMLSADAAV</sequence>
<dbReference type="FunFam" id="3.40.50.300:FF:000335">
    <property type="entry name" value="ATP binding cassette subfamily A member 5"/>
    <property type="match status" value="1"/>
</dbReference>
<dbReference type="Gene3D" id="3.40.50.300">
    <property type="entry name" value="P-loop containing nucleotide triphosphate hydrolases"/>
    <property type="match status" value="3"/>
</dbReference>
<keyword evidence="3" id="KW-0813">Transport</keyword>
<dbReference type="InterPro" id="IPR003439">
    <property type="entry name" value="ABC_transporter-like_ATP-bd"/>
</dbReference>
<feature type="transmembrane region" description="Helical" evidence="11">
    <location>
        <begin position="1718"/>
        <end position="1737"/>
    </location>
</feature>
<evidence type="ECO:0000256" key="4">
    <source>
        <dbReference type="ARBA" id="ARBA00022692"/>
    </source>
</evidence>
<feature type="transmembrane region" description="Helical" evidence="11">
    <location>
        <begin position="1787"/>
        <end position="1811"/>
    </location>
</feature>
<dbReference type="GO" id="GO:0016887">
    <property type="term" value="F:ATP hydrolysis activity"/>
    <property type="evidence" value="ECO:0007669"/>
    <property type="project" value="InterPro"/>
</dbReference>
<gene>
    <name evidence="13" type="ORF">JKP88DRAFT_349466</name>
</gene>
<feature type="transmembrane region" description="Helical" evidence="11">
    <location>
        <begin position="45"/>
        <end position="65"/>
    </location>
</feature>
<feature type="region of interest" description="Disordered" evidence="10">
    <location>
        <begin position="1146"/>
        <end position="1180"/>
    </location>
</feature>
<evidence type="ECO:0000256" key="6">
    <source>
        <dbReference type="ARBA" id="ARBA00022741"/>
    </source>
</evidence>
<keyword evidence="4 11" id="KW-0812">Transmembrane</keyword>
<dbReference type="Pfam" id="PF12698">
    <property type="entry name" value="ABC2_membrane_3"/>
    <property type="match status" value="2"/>
</dbReference>
<evidence type="ECO:0000313" key="14">
    <source>
        <dbReference type="Proteomes" id="UP000664859"/>
    </source>
</evidence>
<feature type="transmembrane region" description="Helical" evidence="11">
    <location>
        <begin position="1597"/>
        <end position="1621"/>
    </location>
</feature>
<feature type="transmembrane region" description="Helical" evidence="11">
    <location>
        <begin position="605"/>
        <end position="626"/>
    </location>
</feature>
<keyword evidence="9 11" id="KW-0472">Membrane</keyword>
<dbReference type="Proteomes" id="UP000664859">
    <property type="component" value="Unassembled WGS sequence"/>
</dbReference>
<proteinExistence type="inferred from homology"/>
<keyword evidence="8 11" id="KW-1133">Transmembrane helix</keyword>
<dbReference type="GO" id="GO:0140359">
    <property type="term" value="F:ABC-type transporter activity"/>
    <property type="evidence" value="ECO:0007669"/>
    <property type="project" value="InterPro"/>
</dbReference>
<evidence type="ECO:0000256" key="7">
    <source>
        <dbReference type="ARBA" id="ARBA00022840"/>
    </source>
</evidence>
<evidence type="ECO:0000256" key="3">
    <source>
        <dbReference type="ARBA" id="ARBA00022448"/>
    </source>
</evidence>
<feature type="compositionally biased region" description="Low complexity" evidence="10">
    <location>
        <begin position="1160"/>
        <end position="1170"/>
    </location>
</feature>
<evidence type="ECO:0000256" key="1">
    <source>
        <dbReference type="ARBA" id="ARBA00004141"/>
    </source>
</evidence>
<dbReference type="OrthoDB" id="10255969at2759"/>
<keyword evidence="5" id="KW-0677">Repeat</keyword>
<dbReference type="EMBL" id="JAFCMP010000379">
    <property type="protein sequence ID" value="KAG5180540.1"/>
    <property type="molecule type" value="Genomic_DNA"/>
</dbReference>
<comment type="caution">
    <text evidence="13">The sequence shown here is derived from an EMBL/GenBank/DDBJ whole genome shotgun (WGS) entry which is preliminary data.</text>
</comment>
<dbReference type="InterPro" id="IPR017871">
    <property type="entry name" value="ABC_transporter-like_CS"/>
</dbReference>
<evidence type="ECO:0000256" key="5">
    <source>
        <dbReference type="ARBA" id="ARBA00022737"/>
    </source>
</evidence>
<keyword evidence="7" id="KW-0067">ATP-binding</keyword>
<name>A0A835YSC0_9STRA</name>
<feature type="transmembrane region" description="Helical" evidence="11">
    <location>
        <begin position="504"/>
        <end position="527"/>
    </location>
</feature>
<evidence type="ECO:0000256" key="11">
    <source>
        <dbReference type="SAM" id="Phobius"/>
    </source>
</evidence>
<dbReference type="GO" id="GO:0005524">
    <property type="term" value="F:ATP binding"/>
    <property type="evidence" value="ECO:0007669"/>
    <property type="project" value="UniProtKB-KW"/>
</dbReference>
<organism evidence="13 14">
    <name type="scientific">Tribonema minus</name>
    <dbReference type="NCBI Taxonomy" id="303371"/>
    <lineage>
        <taxon>Eukaryota</taxon>
        <taxon>Sar</taxon>
        <taxon>Stramenopiles</taxon>
        <taxon>Ochrophyta</taxon>
        <taxon>PX clade</taxon>
        <taxon>Xanthophyceae</taxon>
        <taxon>Tribonematales</taxon>
        <taxon>Tribonemataceae</taxon>
        <taxon>Tribonema</taxon>
    </lineage>
</organism>
<dbReference type="Pfam" id="PF00005">
    <property type="entry name" value="ABC_tran"/>
    <property type="match status" value="2"/>
</dbReference>
<dbReference type="PANTHER" id="PTHR19229:SF36">
    <property type="entry name" value="ATP-BINDING CASSETTE SUB-FAMILY A MEMBER 2"/>
    <property type="match status" value="1"/>
</dbReference>